<dbReference type="PANTHER" id="PTHR47019">
    <property type="entry name" value="LIPID II FLIPPASE MURJ"/>
    <property type="match status" value="1"/>
</dbReference>
<comment type="caution">
    <text evidence="10">The sequence shown here is derived from an EMBL/GenBank/DDBJ whole genome shotgun (WGS) entry which is preliminary data.</text>
</comment>
<evidence type="ECO:0000313" key="11">
    <source>
        <dbReference type="Proteomes" id="UP000004816"/>
    </source>
</evidence>
<dbReference type="GO" id="GO:0015648">
    <property type="term" value="F:lipid-linked peptidoglycan transporter activity"/>
    <property type="evidence" value="ECO:0007669"/>
    <property type="project" value="TreeGrafter"/>
</dbReference>
<feature type="transmembrane region" description="Helical" evidence="9">
    <location>
        <begin position="255"/>
        <end position="278"/>
    </location>
</feature>
<keyword evidence="6 9" id="KW-1133">Transmembrane helix</keyword>
<comment type="subcellular location">
    <subcellularLocation>
        <location evidence="1">Cell membrane</location>
        <topology evidence="1">Multi-pass membrane protein</topology>
    </subcellularLocation>
</comment>
<feature type="region of interest" description="Disordered" evidence="8">
    <location>
        <begin position="1"/>
        <end position="21"/>
    </location>
</feature>
<evidence type="ECO:0000256" key="3">
    <source>
        <dbReference type="ARBA" id="ARBA00022692"/>
    </source>
</evidence>
<feature type="transmembrane region" description="Helical" evidence="9">
    <location>
        <begin position="514"/>
        <end position="533"/>
    </location>
</feature>
<dbReference type="GO" id="GO:0009252">
    <property type="term" value="P:peptidoglycan biosynthetic process"/>
    <property type="evidence" value="ECO:0007669"/>
    <property type="project" value="UniProtKB-KW"/>
</dbReference>
<dbReference type="AlphaFoldDB" id="E5XVA3"/>
<feature type="transmembrane region" description="Helical" evidence="9">
    <location>
        <begin position="290"/>
        <end position="310"/>
    </location>
</feature>
<evidence type="ECO:0000256" key="1">
    <source>
        <dbReference type="ARBA" id="ARBA00004651"/>
    </source>
</evidence>
<feature type="transmembrane region" description="Helical" evidence="9">
    <location>
        <begin position="211"/>
        <end position="235"/>
    </location>
</feature>
<feature type="transmembrane region" description="Helical" evidence="9">
    <location>
        <begin position="343"/>
        <end position="364"/>
    </location>
</feature>
<keyword evidence="3 9" id="KW-0812">Transmembrane</keyword>
<keyword evidence="4" id="KW-0133">Cell shape</keyword>
<evidence type="ECO:0000256" key="5">
    <source>
        <dbReference type="ARBA" id="ARBA00022984"/>
    </source>
</evidence>
<dbReference type="RefSeq" id="WP_007472426.1">
    <property type="nucleotide sequence ID" value="NZ_KI391953.1"/>
</dbReference>
<feature type="transmembrane region" description="Helical" evidence="9">
    <location>
        <begin position="376"/>
        <end position="397"/>
    </location>
</feature>
<dbReference type="OrthoDB" id="9786339at2"/>
<dbReference type="GO" id="GO:0034204">
    <property type="term" value="P:lipid translocation"/>
    <property type="evidence" value="ECO:0007669"/>
    <property type="project" value="TreeGrafter"/>
</dbReference>
<dbReference type="InterPro" id="IPR051050">
    <property type="entry name" value="Lipid_II_flippase_MurJ/MviN"/>
</dbReference>
<gene>
    <name evidence="10" type="ORF">HMPREF9336_03425</name>
</gene>
<feature type="transmembrane region" description="Helical" evidence="9">
    <location>
        <begin position="144"/>
        <end position="167"/>
    </location>
</feature>
<dbReference type="GO" id="GO:0008360">
    <property type="term" value="P:regulation of cell shape"/>
    <property type="evidence" value="ECO:0007669"/>
    <property type="project" value="UniProtKB-KW"/>
</dbReference>
<evidence type="ECO:0000256" key="2">
    <source>
        <dbReference type="ARBA" id="ARBA00022475"/>
    </source>
</evidence>
<proteinExistence type="predicted"/>
<feature type="transmembrane region" description="Helical" evidence="9">
    <location>
        <begin position="179"/>
        <end position="199"/>
    </location>
</feature>
<dbReference type="PANTHER" id="PTHR47019:SF1">
    <property type="entry name" value="LIPID II FLIPPASE MURJ"/>
    <property type="match status" value="1"/>
</dbReference>
<keyword evidence="11" id="KW-1185">Reference proteome</keyword>
<dbReference type="InterPro" id="IPR004268">
    <property type="entry name" value="MurJ"/>
</dbReference>
<evidence type="ECO:0000256" key="8">
    <source>
        <dbReference type="SAM" id="MobiDB-lite"/>
    </source>
</evidence>
<reference evidence="10 11" key="1">
    <citation type="journal article" date="2011" name="Stand. Genomic Sci.">
        <title>High quality draft genome sequence of Segniliparus rugosus CDC 945(T)= (ATCC BAA-974(T)).</title>
        <authorList>
            <person name="Earl A.M."/>
            <person name="Desjardins C.A."/>
            <person name="Fitzgerald M.G."/>
            <person name="Arachchi H.M."/>
            <person name="Zeng Q."/>
            <person name="Mehta T."/>
            <person name="Griggs A."/>
            <person name="Birren B.W."/>
            <person name="Toney N.C."/>
            <person name="Carr J."/>
            <person name="Posey J."/>
            <person name="Butler W.R."/>
        </authorList>
    </citation>
    <scope>NUCLEOTIDE SEQUENCE [LARGE SCALE GENOMIC DNA]</scope>
    <source>
        <strain evidence="11">ATCC BAA-974 / DSM 45345 / CCUG 50838 / CIP 108380 / JCM 13579 / CDC 945</strain>
    </source>
</reference>
<feature type="transmembrane region" description="Helical" evidence="9">
    <location>
        <begin position="109"/>
        <end position="129"/>
    </location>
</feature>
<feature type="compositionally biased region" description="Basic and acidic residues" evidence="8">
    <location>
        <begin position="1"/>
        <end position="10"/>
    </location>
</feature>
<dbReference type="GO" id="GO:0005886">
    <property type="term" value="C:plasma membrane"/>
    <property type="evidence" value="ECO:0007669"/>
    <property type="project" value="UniProtKB-SubCell"/>
</dbReference>
<feature type="transmembrane region" description="Helical" evidence="9">
    <location>
        <begin position="409"/>
        <end position="428"/>
    </location>
</feature>
<dbReference type="HOGENOM" id="CLU_006797_3_0_11"/>
<feature type="transmembrane region" description="Helical" evidence="9">
    <location>
        <begin position="70"/>
        <end position="89"/>
    </location>
</feature>
<organism evidence="10 11">
    <name type="scientific">Segniliparus rugosus (strain ATCC BAA-974 / DSM 45345 / CCUG 50838 / CIP 108380 / JCM 13579 / CDC 945)</name>
    <dbReference type="NCBI Taxonomy" id="679197"/>
    <lineage>
        <taxon>Bacteria</taxon>
        <taxon>Bacillati</taxon>
        <taxon>Actinomycetota</taxon>
        <taxon>Actinomycetes</taxon>
        <taxon>Mycobacteriales</taxon>
        <taxon>Segniliparaceae</taxon>
        <taxon>Segniliparus</taxon>
    </lineage>
</organism>
<dbReference type="EMBL" id="ACZI02000001">
    <property type="protein sequence ID" value="EFV11716.1"/>
    <property type="molecule type" value="Genomic_DNA"/>
</dbReference>
<dbReference type="NCBIfam" id="TIGR01695">
    <property type="entry name" value="murJ_mviN"/>
    <property type="match status" value="1"/>
</dbReference>
<dbReference type="Pfam" id="PF03023">
    <property type="entry name" value="MurJ"/>
    <property type="match status" value="1"/>
</dbReference>
<sequence length="550" mass="57161">MKTEPHKTETEQESPAPHDSTRRAVATGGLVALATLLSRITGFVKAVLVLVVLTPAVSSAFNVANQIPNMVAELVLGAVITQAFVPVLVRASVTDEDGGTAFTQRMIGLTLAVLAAATALSFLLAPALLPRFLDHGGGKVPGRLVAQLLLLLLPQTFFYGLFSLGNAVLNQRDRFQPGAWAPVVNNLVVIAALLVFPLLPESADPNALTVPQILVLGLGATIGVVAQAVTLLPALRRADVRLRPKWGVDSRLKQFGSTVAAMVCYVVISQVGLLVALQVAGRVDEGGPSIYQNVWLLIQLPYGVLGVTIITMMTPQLSRAAAAGDDAQVVADLGRANRFTMAALVPVVALMGATGPLIGVSLFGYGKFDQAHAETLGAVLSWSAFGILPYAVVLVQLRVFYARQEAWTPTWIVVGITTVKVAGSYLAPAISKDPVRVQELLGVANGLGYLFGAGIGFALLRRSLGPLGLGSSLRSFASVASVSVCVAVAAGFAVSSGPVSRFEAACGSVGGLGVLAVFGAVGLGLVYAALWALRTPEIRTLASALRRKAG</sequence>
<evidence type="ECO:0000256" key="6">
    <source>
        <dbReference type="ARBA" id="ARBA00022989"/>
    </source>
</evidence>
<evidence type="ECO:0000256" key="7">
    <source>
        <dbReference type="ARBA" id="ARBA00023136"/>
    </source>
</evidence>
<feature type="transmembrane region" description="Helical" evidence="9">
    <location>
        <begin position="440"/>
        <end position="460"/>
    </location>
</feature>
<keyword evidence="2" id="KW-1003">Cell membrane</keyword>
<evidence type="ECO:0000313" key="10">
    <source>
        <dbReference type="EMBL" id="EFV11716.1"/>
    </source>
</evidence>
<dbReference type="Proteomes" id="UP000004816">
    <property type="component" value="Unassembled WGS sequence"/>
</dbReference>
<evidence type="ECO:0000256" key="9">
    <source>
        <dbReference type="SAM" id="Phobius"/>
    </source>
</evidence>
<feature type="transmembrane region" description="Helical" evidence="9">
    <location>
        <begin position="472"/>
        <end position="494"/>
    </location>
</feature>
<name>E5XVA3_SEGRC</name>
<protein>
    <submittedName>
        <fullName evidence="10">Integral membrane protein MviN</fullName>
    </submittedName>
</protein>
<dbReference type="PRINTS" id="PR01806">
    <property type="entry name" value="VIRFACTRMVIN"/>
</dbReference>
<keyword evidence="7 9" id="KW-0472">Membrane</keyword>
<keyword evidence="5" id="KW-0573">Peptidoglycan synthesis</keyword>
<dbReference type="STRING" id="679197.HMPREF9336_03425"/>
<accession>E5XVA3</accession>
<dbReference type="CDD" id="cd13123">
    <property type="entry name" value="MATE_MurJ_like"/>
    <property type="match status" value="1"/>
</dbReference>
<evidence type="ECO:0000256" key="4">
    <source>
        <dbReference type="ARBA" id="ARBA00022960"/>
    </source>
</evidence>
<dbReference type="eggNOG" id="COG0728">
    <property type="taxonomic scope" value="Bacteria"/>
</dbReference>